<evidence type="ECO:0000313" key="6">
    <source>
        <dbReference type="Proteomes" id="UP000034196"/>
    </source>
</evidence>
<keyword evidence="2" id="KW-0285">Flavoprotein</keyword>
<dbReference type="GO" id="GO:0005829">
    <property type="term" value="C:cytosol"/>
    <property type="evidence" value="ECO:0007669"/>
    <property type="project" value="TreeGrafter"/>
</dbReference>
<dbReference type="InterPro" id="IPR020946">
    <property type="entry name" value="Flavin_mOase-like"/>
</dbReference>
<dbReference type="GO" id="GO:0050661">
    <property type="term" value="F:NADP binding"/>
    <property type="evidence" value="ECO:0007669"/>
    <property type="project" value="InterPro"/>
</dbReference>
<comment type="caution">
    <text evidence="5">The sequence shown here is derived from an EMBL/GenBank/DDBJ whole genome shotgun (WGS) entry which is preliminary data.</text>
</comment>
<dbReference type="PRINTS" id="PR00469">
    <property type="entry name" value="PNDRDTASEII"/>
</dbReference>
<dbReference type="InterPro" id="IPR050982">
    <property type="entry name" value="Auxin_biosynth/cation_transpt"/>
</dbReference>
<dbReference type="RefSeq" id="WP_046582421.1">
    <property type="nucleotide sequence ID" value="NZ_LAVA02000001.1"/>
</dbReference>
<dbReference type="PRINTS" id="PR00368">
    <property type="entry name" value="FADPNR"/>
</dbReference>
<accession>A0A1J4P5I3</accession>
<dbReference type="GO" id="GO:0004499">
    <property type="term" value="F:N,N-dimethylaniline monooxygenase activity"/>
    <property type="evidence" value="ECO:0007669"/>
    <property type="project" value="InterPro"/>
</dbReference>
<dbReference type="Pfam" id="PF00743">
    <property type="entry name" value="FMO-like"/>
    <property type="match status" value="1"/>
</dbReference>
<dbReference type="OrthoDB" id="4328825at2"/>
<evidence type="ECO:0000256" key="2">
    <source>
        <dbReference type="ARBA" id="ARBA00022630"/>
    </source>
</evidence>
<keyword evidence="3" id="KW-0274">FAD</keyword>
<evidence type="ECO:0000256" key="1">
    <source>
        <dbReference type="ARBA" id="ARBA00010139"/>
    </source>
</evidence>
<dbReference type="GO" id="GO:0050660">
    <property type="term" value="F:flavin adenine dinucleotide binding"/>
    <property type="evidence" value="ECO:0007669"/>
    <property type="project" value="InterPro"/>
</dbReference>
<evidence type="ECO:0000256" key="4">
    <source>
        <dbReference type="ARBA" id="ARBA00023002"/>
    </source>
</evidence>
<dbReference type="PANTHER" id="PTHR43539:SF78">
    <property type="entry name" value="FLAVIN-CONTAINING MONOOXYGENASE"/>
    <property type="match status" value="1"/>
</dbReference>
<dbReference type="SUPFAM" id="SSF51905">
    <property type="entry name" value="FAD/NAD(P)-binding domain"/>
    <property type="match status" value="2"/>
</dbReference>
<keyword evidence="4" id="KW-0560">Oxidoreductase</keyword>
<keyword evidence="6" id="KW-1185">Reference proteome</keyword>
<dbReference type="InterPro" id="IPR036188">
    <property type="entry name" value="FAD/NAD-bd_sf"/>
</dbReference>
<dbReference type="AlphaFoldDB" id="A0A1J4P5I3"/>
<gene>
    <name evidence="5" type="ORF">WN71_000465</name>
</gene>
<sequence length="402" mass="42824">MTDSSTSPTSAAPASPAADRPVYVIGGGPGGLAAAHALRARGIRAVVLERSDAVGASWRGHYDRLHLHTTRRLSALPGLPIPRRFGRWVSRDNVVRYLEKYAEHHDLEIVTGVEVSRVERTADGTGWLLHATGGRELTGGAVVVATGFNHTPKVPDWPGLKDWTGDFRHASAYRNAEPFTGRDVLVVGIGNTGAEIAVDLVEGGAGRVRLAVRTAPHIVRRSTAGWAAQYTAVAVRRLPVGLVDRLARPMARISVPDLSAHGLPRPDTGLYSRVKQGAIPVQDVGLIDAVRRGRIEVVAAVSSFEDGKVVLADGTVAEPDAVVAATGYRRGLEELVGHLGVLDERGRPLAHGARTPQDTPGLYFTGFSNPISGMFREMAIDAEKIAKAVARQADGKLSRLPV</sequence>
<proteinExistence type="inferred from homology"/>
<dbReference type="Gene3D" id="3.50.50.60">
    <property type="entry name" value="FAD/NAD(P)-binding domain"/>
    <property type="match status" value="1"/>
</dbReference>
<keyword evidence="5" id="KW-0503">Monooxygenase</keyword>
<dbReference type="Proteomes" id="UP000034196">
    <property type="component" value="Unassembled WGS sequence"/>
</dbReference>
<name>A0A1J4P5I3_9ACTN</name>
<dbReference type="EMBL" id="LAVA02000001">
    <property type="protein sequence ID" value="OIJ69891.1"/>
    <property type="molecule type" value="Genomic_DNA"/>
</dbReference>
<organism evidence="5 6">
    <name type="scientific">Streptomyces mangrovisoli</name>
    <dbReference type="NCBI Taxonomy" id="1428628"/>
    <lineage>
        <taxon>Bacteria</taxon>
        <taxon>Bacillati</taxon>
        <taxon>Actinomycetota</taxon>
        <taxon>Actinomycetes</taxon>
        <taxon>Kitasatosporales</taxon>
        <taxon>Streptomycetaceae</taxon>
        <taxon>Streptomyces</taxon>
    </lineage>
</organism>
<reference evidence="5" key="1">
    <citation type="submission" date="2016-10" db="EMBL/GenBank/DDBJ databases">
        <title>Genome sequence of Streptomyces mangrovisoli MUSC 149.</title>
        <authorList>
            <person name="Lee L.-H."/>
            <person name="Ser H.-L."/>
        </authorList>
    </citation>
    <scope>NUCLEOTIDE SEQUENCE [LARGE SCALE GENOMIC DNA]</scope>
    <source>
        <strain evidence="5">MUSC 149</strain>
    </source>
</reference>
<protein>
    <submittedName>
        <fullName evidence="5">Monooxygenase</fullName>
    </submittedName>
</protein>
<evidence type="ECO:0000313" key="5">
    <source>
        <dbReference type="EMBL" id="OIJ69891.1"/>
    </source>
</evidence>
<dbReference type="STRING" id="1428628.WN71_000465"/>
<evidence type="ECO:0000256" key="3">
    <source>
        <dbReference type="ARBA" id="ARBA00022827"/>
    </source>
</evidence>
<comment type="similarity">
    <text evidence="1">Belongs to the FAD-binding monooxygenase family.</text>
</comment>
<dbReference type="PANTHER" id="PTHR43539">
    <property type="entry name" value="FLAVIN-BINDING MONOOXYGENASE-LIKE PROTEIN (AFU_ORTHOLOGUE AFUA_4G09220)"/>
    <property type="match status" value="1"/>
</dbReference>